<accession>A0A9P8FVW3</accession>
<evidence type="ECO:0000313" key="4">
    <source>
        <dbReference type="EMBL" id="KAG9984506.1"/>
    </source>
</evidence>
<feature type="region of interest" description="Disordered" evidence="2">
    <location>
        <begin position="249"/>
        <end position="281"/>
    </location>
</feature>
<dbReference type="InterPro" id="IPR036866">
    <property type="entry name" value="RibonucZ/Hydroxyglut_hydro"/>
</dbReference>
<dbReference type="InterPro" id="IPR044528">
    <property type="entry name" value="POD-like_MBL-fold"/>
</dbReference>
<dbReference type="SMART" id="SM00849">
    <property type="entry name" value="Lactamase_B"/>
    <property type="match status" value="1"/>
</dbReference>
<dbReference type="GO" id="GO:0050313">
    <property type="term" value="F:sulfur dioxygenase activity"/>
    <property type="evidence" value="ECO:0007669"/>
    <property type="project" value="InterPro"/>
</dbReference>
<dbReference type="EMBL" id="JAHFXS010000487">
    <property type="protein sequence ID" value="KAG9984506.1"/>
    <property type="molecule type" value="Genomic_DNA"/>
</dbReference>
<name>A0A9P8FVW3_AURME</name>
<dbReference type="PANTHER" id="PTHR43084">
    <property type="entry name" value="PERSULFIDE DIOXYGENASE ETHE1"/>
    <property type="match status" value="1"/>
</dbReference>
<dbReference type="CDD" id="cd07724">
    <property type="entry name" value="POD-like_MBL-fold"/>
    <property type="match status" value="1"/>
</dbReference>
<organism evidence="4 5">
    <name type="scientific">Aureobasidium melanogenum</name>
    <name type="common">Aureobasidium pullulans var. melanogenum</name>
    <dbReference type="NCBI Taxonomy" id="46634"/>
    <lineage>
        <taxon>Eukaryota</taxon>
        <taxon>Fungi</taxon>
        <taxon>Dikarya</taxon>
        <taxon>Ascomycota</taxon>
        <taxon>Pezizomycotina</taxon>
        <taxon>Dothideomycetes</taxon>
        <taxon>Dothideomycetidae</taxon>
        <taxon>Dothideales</taxon>
        <taxon>Saccotheciaceae</taxon>
        <taxon>Aureobasidium</taxon>
    </lineage>
</organism>
<dbReference type="Proteomes" id="UP000729357">
    <property type="component" value="Unassembled WGS sequence"/>
</dbReference>
<dbReference type="Pfam" id="PF00753">
    <property type="entry name" value="Lactamase_B"/>
    <property type="match status" value="1"/>
</dbReference>
<dbReference type="OrthoDB" id="449487at2759"/>
<dbReference type="GO" id="GO:0046872">
    <property type="term" value="F:metal ion binding"/>
    <property type="evidence" value="ECO:0007669"/>
    <property type="project" value="UniProtKB-KW"/>
</dbReference>
<dbReference type="GO" id="GO:0070813">
    <property type="term" value="P:hydrogen sulfide metabolic process"/>
    <property type="evidence" value="ECO:0007669"/>
    <property type="project" value="TreeGrafter"/>
</dbReference>
<dbReference type="GO" id="GO:0006749">
    <property type="term" value="P:glutathione metabolic process"/>
    <property type="evidence" value="ECO:0007669"/>
    <property type="project" value="InterPro"/>
</dbReference>
<dbReference type="InterPro" id="IPR051682">
    <property type="entry name" value="Mito_Persulfide_Diox"/>
</dbReference>
<protein>
    <submittedName>
        <fullName evidence="4">Metallo-hydrolase/oxidoreductase</fullName>
    </submittedName>
</protein>
<feature type="non-terminal residue" evidence="4">
    <location>
        <position position="349"/>
    </location>
</feature>
<feature type="compositionally biased region" description="Basic and acidic residues" evidence="2">
    <location>
        <begin position="249"/>
        <end position="261"/>
    </location>
</feature>
<feature type="domain" description="Metallo-beta-lactamase" evidence="3">
    <location>
        <begin position="52"/>
        <end position="246"/>
    </location>
</feature>
<comment type="caution">
    <text evidence="4">The sequence shown here is derived from an EMBL/GenBank/DDBJ whole genome shotgun (WGS) entry which is preliminary data.</text>
</comment>
<dbReference type="SUPFAM" id="SSF56281">
    <property type="entry name" value="Metallo-hydrolase/oxidoreductase"/>
    <property type="match status" value="1"/>
</dbReference>
<keyword evidence="5" id="KW-1185">Reference proteome</keyword>
<dbReference type="PANTHER" id="PTHR43084:SF1">
    <property type="entry name" value="PERSULFIDE DIOXYGENASE ETHE1, MITOCHONDRIAL"/>
    <property type="match status" value="1"/>
</dbReference>
<sequence>MSSSLSRSSKLRNLFMSSYRGSTKSALRQRLYHPKTATVEPLIHNFYEPVTGTWQYIVEDEHTKQSMIIDPVLDYDSATNKISTHSARSILSLVEQRSLNVQRLLETHVHADHLTASHYLKMKLSASQSTSPAVCIGADITEIQRDLAPRYKITQSELDESFDETYSEGDEFDVGSLHVSVIELAGHTPNHVGYVIGSNVFVGDSIFNPDLGSARVDFPKGSASALWSSMQFLLSLPGHFKLYTGHDYPPADREHAGEKGQPRPYATVDEHKQSNKHAKSGTVENEFVRWRTNRDHKLKAPKLLHQSLQVNLLGGRFPTANGQRNGLLTVPVELPEDFENTVHGSKSSL</sequence>
<reference evidence="4" key="1">
    <citation type="journal article" date="2021" name="J Fungi (Basel)">
        <title>Virulence traits and population genomics of the black yeast Aureobasidium melanogenum.</title>
        <authorList>
            <person name="Cernosa A."/>
            <person name="Sun X."/>
            <person name="Gostincar C."/>
            <person name="Fang C."/>
            <person name="Gunde-Cimerman N."/>
            <person name="Song Z."/>
        </authorList>
    </citation>
    <scope>NUCLEOTIDE SEQUENCE</scope>
    <source>
        <strain evidence="4">EXF-9298</strain>
    </source>
</reference>
<gene>
    <name evidence="4" type="ORF">KCU98_g5365</name>
</gene>
<dbReference type="InterPro" id="IPR001279">
    <property type="entry name" value="Metallo-B-lactamas"/>
</dbReference>
<evidence type="ECO:0000259" key="3">
    <source>
        <dbReference type="SMART" id="SM00849"/>
    </source>
</evidence>
<evidence type="ECO:0000256" key="1">
    <source>
        <dbReference type="ARBA" id="ARBA00022723"/>
    </source>
</evidence>
<dbReference type="Gene3D" id="3.60.15.10">
    <property type="entry name" value="Ribonuclease Z/Hydroxyacylglutathione hydrolase-like"/>
    <property type="match status" value="1"/>
</dbReference>
<evidence type="ECO:0000256" key="2">
    <source>
        <dbReference type="SAM" id="MobiDB-lite"/>
    </source>
</evidence>
<reference evidence="4" key="2">
    <citation type="submission" date="2021-08" db="EMBL/GenBank/DDBJ databases">
        <authorList>
            <person name="Gostincar C."/>
            <person name="Sun X."/>
            <person name="Song Z."/>
            <person name="Gunde-Cimerman N."/>
        </authorList>
    </citation>
    <scope>NUCLEOTIDE SEQUENCE</scope>
    <source>
        <strain evidence="4">EXF-9298</strain>
    </source>
</reference>
<dbReference type="AlphaFoldDB" id="A0A9P8FVW3"/>
<evidence type="ECO:0000313" key="5">
    <source>
        <dbReference type="Proteomes" id="UP000729357"/>
    </source>
</evidence>
<keyword evidence="1" id="KW-0479">Metal-binding</keyword>
<proteinExistence type="predicted"/>